<dbReference type="Proteomes" id="UP000279307">
    <property type="component" value="Chromosome 5"/>
</dbReference>
<dbReference type="EMBL" id="QOIP01000005">
    <property type="protein sequence ID" value="RLU22295.1"/>
    <property type="molecule type" value="Genomic_DNA"/>
</dbReference>
<evidence type="ECO:0000259" key="3">
    <source>
        <dbReference type="SMART" id="SM00587"/>
    </source>
</evidence>
<organism evidence="4">
    <name type="scientific">Ooceraea biroi</name>
    <name type="common">Clonal raider ant</name>
    <name type="synonym">Cerapachys biroi</name>
    <dbReference type="NCBI Taxonomy" id="2015173"/>
    <lineage>
        <taxon>Eukaryota</taxon>
        <taxon>Metazoa</taxon>
        <taxon>Ecdysozoa</taxon>
        <taxon>Arthropoda</taxon>
        <taxon>Hexapoda</taxon>
        <taxon>Insecta</taxon>
        <taxon>Pterygota</taxon>
        <taxon>Neoptera</taxon>
        <taxon>Endopterygota</taxon>
        <taxon>Hymenoptera</taxon>
        <taxon>Apocrita</taxon>
        <taxon>Aculeata</taxon>
        <taxon>Formicoidea</taxon>
        <taxon>Formicidae</taxon>
        <taxon>Dorylinae</taxon>
        <taxon>Ooceraea</taxon>
    </lineage>
</organism>
<evidence type="ECO:0000256" key="1">
    <source>
        <dbReference type="ARBA" id="ARBA00001968"/>
    </source>
</evidence>
<dbReference type="InterPro" id="IPR011009">
    <property type="entry name" value="Kinase-like_dom_sf"/>
</dbReference>
<reference evidence="4" key="2">
    <citation type="submission" date="2018-07" db="EMBL/GenBank/DDBJ databases">
        <authorList>
            <person name="Mckenzie S.K."/>
            <person name="Kronauer D.J.C."/>
        </authorList>
    </citation>
    <scope>NUCLEOTIDE SEQUENCE</scope>
    <source>
        <strain evidence="4">Clonal line C1</strain>
    </source>
</reference>
<dbReference type="InterPro" id="IPR015897">
    <property type="entry name" value="CHK_kinase-like"/>
</dbReference>
<feature type="domain" description="CHK kinase-like" evidence="3">
    <location>
        <begin position="1"/>
        <end position="113"/>
    </location>
</feature>
<dbReference type="Pfam" id="PF02958">
    <property type="entry name" value="EcKL"/>
    <property type="match status" value="1"/>
</dbReference>
<dbReference type="Gene3D" id="3.90.1200.10">
    <property type="match status" value="1"/>
</dbReference>
<dbReference type="InterPro" id="IPR004119">
    <property type="entry name" value="EcKL"/>
</dbReference>
<accession>A0A3L8DPD4</accession>
<dbReference type="SUPFAM" id="SSF56112">
    <property type="entry name" value="Protein kinase-like (PK-like)"/>
    <property type="match status" value="1"/>
</dbReference>
<dbReference type="Pfam" id="PF13359">
    <property type="entry name" value="DDE_Tnp_4"/>
    <property type="match status" value="1"/>
</dbReference>
<dbReference type="AlphaFoldDB" id="A0A3L8DPD4"/>
<evidence type="ECO:0000256" key="2">
    <source>
        <dbReference type="ARBA" id="ARBA00022723"/>
    </source>
</evidence>
<protein>
    <recommendedName>
        <fullName evidence="3">CHK kinase-like domain-containing protein</fullName>
    </recommendedName>
</protein>
<reference evidence="4" key="1">
    <citation type="journal article" date="2018" name="Genome Res.">
        <title>The genomic architecture and molecular evolution of ant odorant receptors.</title>
        <authorList>
            <person name="McKenzie S.K."/>
            <person name="Kronauer D.J.C."/>
        </authorList>
    </citation>
    <scope>NUCLEOTIDE SEQUENCE [LARGE SCALE GENOMIC DNA]</scope>
    <source>
        <strain evidence="4">Clonal line C1</strain>
    </source>
</reference>
<dbReference type="PANTHER" id="PTHR11012">
    <property type="entry name" value="PROTEIN KINASE-LIKE DOMAIN-CONTAINING"/>
    <property type="match status" value="1"/>
</dbReference>
<proteinExistence type="predicted"/>
<comment type="caution">
    <text evidence="4">The sequence shown here is derived from an EMBL/GenBank/DDBJ whole genome shotgun (WGS) entry which is preliminary data.</text>
</comment>
<sequence length="293" mass="34272">MIGQLFDRKEFNLPLPEPLYENGPILPYVMVGDEAFPTVVSEGDCWAPNFLIRNVGQNQKEVLMLDFQLARCVSPVCDLSFLLYSCTLKSFRDQYFDNILKLYHSELSDAIKLLGSDPERLYPLDLFMKEVKDHFIFGLVFPLTDYMMQPYTAKSGMTLEKRIYNYRLSRVRRTVENVFGIMASQWRLLRRPILAKVTTATKMVQAIVCLHNWLRKHEQETYVTQELADWPLADGNIRDGSWRKTLNDNCAFTNIKPTQPRAYSLRAANIREEFCMYFNEEGEVGWQNIQIYK</sequence>
<dbReference type="PANTHER" id="PTHR11012:SF30">
    <property type="entry name" value="PROTEIN KINASE-LIKE DOMAIN-CONTAINING"/>
    <property type="match status" value="1"/>
</dbReference>
<dbReference type="GO" id="GO:0046872">
    <property type="term" value="F:metal ion binding"/>
    <property type="evidence" value="ECO:0007669"/>
    <property type="project" value="UniProtKB-KW"/>
</dbReference>
<name>A0A3L8DPD4_OOCBI</name>
<dbReference type="SMART" id="SM00587">
    <property type="entry name" value="CHK"/>
    <property type="match status" value="1"/>
</dbReference>
<comment type="cofactor">
    <cofactor evidence="1">
        <name>a divalent metal cation</name>
        <dbReference type="ChEBI" id="CHEBI:60240"/>
    </cofactor>
</comment>
<keyword evidence="2" id="KW-0479">Metal-binding</keyword>
<dbReference type="InterPro" id="IPR027806">
    <property type="entry name" value="HARBI1_dom"/>
</dbReference>
<evidence type="ECO:0000313" key="4">
    <source>
        <dbReference type="EMBL" id="RLU22295.1"/>
    </source>
</evidence>
<gene>
    <name evidence="4" type="ORF">DMN91_004573</name>
</gene>
<dbReference type="OrthoDB" id="5396515at2759"/>